<dbReference type="Pfam" id="PF00990">
    <property type="entry name" value="GGDEF"/>
    <property type="match status" value="1"/>
</dbReference>
<organism evidence="3 4">
    <name type="scientific">Devosia pacifica</name>
    <dbReference type="NCBI Taxonomy" id="1335967"/>
    <lineage>
        <taxon>Bacteria</taxon>
        <taxon>Pseudomonadati</taxon>
        <taxon>Pseudomonadota</taxon>
        <taxon>Alphaproteobacteria</taxon>
        <taxon>Hyphomicrobiales</taxon>
        <taxon>Devosiaceae</taxon>
        <taxon>Devosia</taxon>
    </lineage>
</organism>
<feature type="transmembrane region" description="Helical" evidence="1">
    <location>
        <begin position="122"/>
        <end position="142"/>
    </location>
</feature>
<evidence type="ECO:0000313" key="4">
    <source>
        <dbReference type="Proteomes" id="UP000646579"/>
    </source>
</evidence>
<gene>
    <name evidence="3" type="ORF">GCM10007989_17650</name>
</gene>
<dbReference type="NCBIfam" id="TIGR00254">
    <property type="entry name" value="GGDEF"/>
    <property type="match status" value="1"/>
</dbReference>
<dbReference type="CDD" id="cd01949">
    <property type="entry name" value="GGDEF"/>
    <property type="match status" value="1"/>
</dbReference>
<dbReference type="AlphaFoldDB" id="A0A918VRM1"/>
<keyword evidence="1" id="KW-0812">Transmembrane</keyword>
<evidence type="ECO:0000313" key="3">
    <source>
        <dbReference type="EMBL" id="GHA22695.1"/>
    </source>
</evidence>
<keyword evidence="4" id="KW-1185">Reference proteome</keyword>
<dbReference type="EMBL" id="BMZE01000002">
    <property type="protein sequence ID" value="GHA22695.1"/>
    <property type="molecule type" value="Genomic_DNA"/>
</dbReference>
<reference evidence="3" key="2">
    <citation type="submission" date="2020-09" db="EMBL/GenBank/DDBJ databases">
        <authorList>
            <person name="Sun Q."/>
            <person name="Kim S."/>
        </authorList>
    </citation>
    <scope>NUCLEOTIDE SEQUENCE</scope>
    <source>
        <strain evidence="3">KCTC 32437</strain>
    </source>
</reference>
<dbReference type="PROSITE" id="PS50887">
    <property type="entry name" value="GGDEF"/>
    <property type="match status" value="1"/>
</dbReference>
<keyword evidence="1" id="KW-1133">Transmembrane helix</keyword>
<dbReference type="InterPro" id="IPR052155">
    <property type="entry name" value="Biofilm_reg_signaling"/>
</dbReference>
<evidence type="ECO:0000259" key="2">
    <source>
        <dbReference type="PROSITE" id="PS50887"/>
    </source>
</evidence>
<evidence type="ECO:0000256" key="1">
    <source>
        <dbReference type="SAM" id="Phobius"/>
    </source>
</evidence>
<name>A0A918VRM1_9HYPH</name>
<dbReference type="PANTHER" id="PTHR44757:SF2">
    <property type="entry name" value="BIOFILM ARCHITECTURE MAINTENANCE PROTEIN MBAA"/>
    <property type="match status" value="1"/>
</dbReference>
<dbReference type="InterPro" id="IPR043128">
    <property type="entry name" value="Rev_trsase/Diguanyl_cyclase"/>
</dbReference>
<protein>
    <recommendedName>
        <fullName evidence="2">GGDEF domain-containing protein</fullName>
    </recommendedName>
</protein>
<feature type="domain" description="GGDEF" evidence="2">
    <location>
        <begin position="183"/>
        <end position="312"/>
    </location>
</feature>
<dbReference type="Gene3D" id="3.30.70.270">
    <property type="match status" value="1"/>
</dbReference>
<sequence length="312" mass="32782">MGLKTPCKLVVAAIVSLLLLAATLLLTVSQVVETIDRNARLTEQRRVEGMLSTLAATGGSLTTESAMRLGIRYGFDEMRLGTLSDIQPGEVAVPLDSSARAVIWRPAQPGSSALRAYGASRIPLIFIMLFVTIAALVTLLTVTHRLELERREARALAGRDSLTGLANRLGFENDLERLSAASTPFTLLYLDLDGFKQVNDRHGHAAGDAVLRVVASRLVRCVGETATVARLGGDEFAVLLVDQCEIADLAKAIVAAVRRPIALGQSMAQLGVSIGVARAGTGVGSGALMRLADAALYRVKAGGGSGFHVAAA</sequence>
<dbReference type="SUPFAM" id="SSF55073">
    <property type="entry name" value="Nucleotide cyclase"/>
    <property type="match status" value="1"/>
</dbReference>
<keyword evidence="1" id="KW-0472">Membrane</keyword>
<proteinExistence type="predicted"/>
<dbReference type="InterPro" id="IPR029787">
    <property type="entry name" value="Nucleotide_cyclase"/>
</dbReference>
<dbReference type="InterPro" id="IPR000160">
    <property type="entry name" value="GGDEF_dom"/>
</dbReference>
<reference evidence="3" key="1">
    <citation type="journal article" date="2014" name="Int. J. Syst. Evol. Microbiol.">
        <title>Complete genome sequence of Corynebacterium casei LMG S-19264T (=DSM 44701T), isolated from a smear-ripened cheese.</title>
        <authorList>
            <consortium name="US DOE Joint Genome Institute (JGI-PGF)"/>
            <person name="Walter F."/>
            <person name="Albersmeier A."/>
            <person name="Kalinowski J."/>
            <person name="Ruckert C."/>
        </authorList>
    </citation>
    <scope>NUCLEOTIDE SEQUENCE</scope>
    <source>
        <strain evidence="3">KCTC 32437</strain>
    </source>
</reference>
<accession>A0A918VRM1</accession>
<dbReference type="SMART" id="SM00267">
    <property type="entry name" value="GGDEF"/>
    <property type="match status" value="1"/>
</dbReference>
<dbReference type="PANTHER" id="PTHR44757">
    <property type="entry name" value="DIGUANYLATE CYCLASE DGCP"/>
    <property type="match status" value="1"/>
</dbReference>
<comment type="caution">
    <text evidence="3">The sequence shown here is derived from an EMBL/GenBank/DDBJ whole genome shotgun (WGS) entry which is preliminary data.</text>
</comment>
<dbReference type="Proteomes" id="UP000646579">
    <property type="component" value="Unassembled WGS sequence"/>
</dbReference>